<sequence length="368" mass="39703">MAARSVPGMKLNWVPYTVITDFSDPRERLSAMKQRLVEAAPALERRPLRLSILPSELAGRRDLVGAMRLTDGSFVTFRVSPYIASPPGLGITTAAHLALTGLVLLIALLMIRALIRPLGELADAADATHPGQPATVRIQGPNEVRRVATAFAAMQTRLLHMVEDHTQSLIAVSHDLRTPIQRLRLRTALLDDTDPRDAMTGDLIEMERIIESTLAYIRHDQHEAARLVDIAALVATAVDNTADTGAAISFHGCDELLATTRPTMLRRILVNLIDNATRHANRIEVALAFDEQNYVIAVDDDGAGIPPHRRAEALLPFRRLEDGRGCTSGGAGLGLATSSKAASALGGTLFLQDGRLGGLRAEVTLPIS</sequence>
<dbReference type="InterPro" id="IPR050980">
    <property type="entry name" value="2C_sensor_his_kinase"/>
</dbReference>
<evidence type="ECO:0000259" key="16">
    <source>
        <dbReference type="PROSITE" id="PS50109"/>
    </source>
</evidence>
<evidence type="ECO:0000256" key="4">
    <source>
        <dbReference type="ARBA" id="ARBA00022475"/>
    </source>
</evidence>
<dbReference type="SMART" id="SM00387">
    <property type="entry name" value="HATPase_c"/>
    <property type="match status" value="1"/>
</dbReference>
<dbReference type="Gene3D" id="1.10.287.130">
    <property type="match status" value="1"/>
</dbReference>
<proteinExistence type="predicted"/>
<evidence type="ECO:0000256" key="8">
    <source>
        <dbReference type="ARBA" id="ARBA00022692"/>
    </source>
</evidence>
<dbReference type="Pfam" id="PF00672">
    <property type="entry name" value="HAMP"/>
    <property type="match status" value="1"/>
</dbReference>
<evidence type="ECO:0000256" key="2">
    <source>
        <dbReference type="ARBA" id="ARBA00004429"/>
    </source>
</evidence>
<reference evidence="18 19" key="1">
    <citation type="submission" date="2017-08" db="EMBL/GenBank/DDBJ databases">
        <title>Infants hospitalized years apart are colonized by the same room-sourced microbial strains.</title>
        <authorList>
            <person name="Brooks B."/>
            <person name="Olm M.R."/>
            <person name="Firek B.A."/>
            <person name="Baker R."/>
            <person name="Thomas B.C."/>
            <person name="Morowitz M.J."/>
            <person name="Banfield J.F."/>
        </authorList>
    </citation>
    <scope>NUCLEOTIDE SEQUENCE [LARGE SCALE GENOMIC DNA]</scope>
    <source>
        <strain evidence="18">S2_018_000_R3_119</strain>
    </source>
</reference>
<evidence type="ECO:0000256" key="15">
    <source>
        <dbReference type="SAM" id="Phobius"/>
    </source>
</evidence>
<evidence type="ECO:0000256" key="10">
    <source>
        <dbReference type="ARBA" id="ARBA00022777"/>
    </source>
</evidence>
<dbReference type="PANTHER" id="PTHR44936">
    <property type="entry name" value="SENSOR PROTEIN CREC"/>
    <property type="match status" value="1"/>
</dbReference>
<keyword evidence="7" id="KW-0808">Transferase</keyword>
<evidence type="ECO:0000259" key="17">
    <source>
        <dbReference type="PROSITE" id="PS50885"/>
    </source>
</evidence>
<dbReference type="CDD" id="cd00075">
    <property type="entry name" value="HATPase"/>
    <property type="match status" value="1"/>
</dbReference>
<keyword evidence="4" id="KW-1003">Cell membrane</keyword>
<dbReference type="PANTHER" id="PTHR44936:SF5">
    <property type="entry name" value="SENSOR HISTIDINE KINASE ENVZ"/>
    <property type="match status" value="1"/>
</dbReference>
<organism evidence="18 19">
    <name type="scientific">Sphingomonas taxi</name>
    <dbReference type="NCBI Taxonomy" id="1549858"/>
    <lineage>
        <taxon>Bacteria</taxon>
        <taxon>Pseudomonadati</taxon>
        <taxon>Pseudomonadota</taxon>
        <taxon>Alphaproteobacteria</taxon>
        <taxon>Sphingomonadales</taxon>
        <taxon>Sphingomonadaceae</taxon>
        <taxon>Sphingomonas</taxon>
    </lineage>
</organism>
<dbReference type="CDD" id="cd00082">
    <property type="entry name" value="HisKA"/>
    <property type="match status" value="1"/>
</dbReference>
<evidence type="ECO:0000313" key="19">
    <source>
        <dbReference type="Proteomes" id="UP000249555"/>
    </source>
</evidence>
<keyword evidence="13" id="KW-0902">Two-component regulatory system</keyword>
<dbReference type="AlphaFoldDB" id="A0A2W4YSN9"/>
<comment type="catalytic activity">
    <reaction evidence="1">
        <text>ATP + protein L-histidine = ADP + protein N-phospho-L-histidine.</text>
        <dbReference type="EC" id="2.7.13.3"/>
    </reaction>
</comment>
<evidence type="ECO:0000256" key="7">
    <source>
        <dbReference type="ARBA" id="ARBA00022679"/>
    </source>
</evidence>
<evidence type="ECO:0000256" key="13">
    <source>
        <dbReference type="ARBA" id="ARBA00023012"/>
    </source>
</evidence>
<keyword evidence="9" id="KW-0547">Nucleotide-binding</keyword>
<keyword evidence="6" id="KW-0597">Phosphoprotein</keyword>
<keyword evidence="8 15" id="KW-0812">Transmembrane</keyword>
<keyword evidence="10 18" id="KW-0418">Kinase</keyword>
<dbReference type="EC" id="2.7.13.3" evidence="3"/>
<keyword evidence="12 15" id="KW-1133">Transmembrane helix</keyword>
<dbReference type="PROSITE" id="PS50885">
    <property type="entry name" value="HAMP"/>
    <property type="match status" value="1"/>
</dbReference>
<evidence type="ECO:0000313" key="18">
    <source>
        <dbReference type="EMBL" id="PZO72077.1"/>
    </source>
</evidence>
<evidence type="ECO:0000256" key="11">
    <source>
        <dbReference type="ARBA" id="ARBA00022840"/>
    </source>
</evidence>
<keyword evidence="14 15" id="KW-0472">Membrane</keyword>
<evidence type="ECO:0000256" key="5">
    <source>
        <dbReference type="ARBA" id="ARBA00022519"/>
    </source>
</evidence>
<feature type="domain" description="HAMP" evidence="17">
    <location>
        <begin position="112"/>
        <end position="163"/>
    </location>
</feature>
<dbReference type="InterPro" id="IPR003594">
    <property type="entry name" value="HATPase_dom"/>
</dbReference>
<keyword evidence="5" id="KW-0997">Cell inner membrane</keyword>
<dbReference type="Proteomes" id="UP000249555">
    <property type="component" value="Unassembled WGS sequence"/>
</dbReference>
<dbReference type="InterPro" id="IPR005467">
    <property type="entry name" value="His_kinase_dom"/>
</dbReference>
<dbReference type="InterPro" id="IPR003660">
    <property type="entry name" value="HAMP_dom"/>
</dbReference>
<gene>
    <name evidence="18" type="ORF">DI640_13555</name>
</gene>
<accession>A0A2W4YSN9</accession>
<dbReference type="GO" id="GO:0005524">
    <property type="term" value="F:ATP binding"/>
    <property type="evidence" value="ECO:0007669"/>
    <property type="project" value="UniProtKB-KW"/>
</dbReference>
<dbReference type="SUPFAM" id="SSF55874">
    <property type="entry name" value="ATPase domain of HSP90 chaperone/DNA topoisomerase II/histidine kinase"/>
    <property type="match status" value="1"/>
</dbReference>
<dbReference type="EMBL" id="QFMX01000016">
    <property type="protein sequence ID" value="PZO72077.1"/>
    <property type="molecule type" value="Genomic_DNA"/>
</dbReference>
<dbReference type="SUPFAM" id="SSF47384">
    <property type="entry name" value="Homodimeric domain of signal transducing histidine kinase"/>
    <property type="match status" value="1"/>
</dbReference>
<name>A0A2W4YSN9_9SPHN</name>
<feature type="transmembrane region" description="Helical" evidence="15">
    <location>
        <begin position="89"/>
        <end position="111"/>
    </location>
</feature>
<dbReference type="InterPro" id="IPR036890">
    <property type="entry name" value="HATPase_C_sf"/>
</dbReference>
<evidence type="ECO:0000256" key="6">
    <source>
        <dbReference type="ARBA" id="ARBA00022553"/>
    </source>
</evidence>
<evidence type="ECO:0000256" key="12">
    <source>
        <dbReference type="ARBA" id="ARBA00022989"/>
    </source>
</evidence>
<dbReference type="GO" id="GO:0000155">
    <property type="term" value="F:phosphorelay sensor kinase activity"/>
    <property type="evidence" value="ECO:0007669"/>
    <property type="project" value="InterPro"/>
</dbReference>
<dbReference type="InterPro" id="IPR036097">
    <property type="entry name" value="HisK_dim/P_sf"/>
</dbReference>
<evidence type="ECO:0000256" key="14">
    <source>
        <dbReference type="ARBA" id="ARBA00023136"/>
    </source>
</evidence>
<protein>
    <recommendedName>
        <fullName evidence="3">histidine kinase</fullName>
        <ecNumber evidence="3">2.7.13.3</ecNumber>
    </recommendedName>
</protein>
<dbReference type="Gene3D" id="3.30.565.10">
    <property type="entry name" value="Histidine kinase-like ATPase, C-terminal domain"/>
    <property type="match status" value="1"/>
</dbReference>
<dbReference type="InterPro" id="IPR003661">
    <property type="entry name" value="HisK_dim/P_dom"/>
</dbReference>
<dbReference type="GO" id="GO:0005886">
    <property type="term" value="C:plasma membrane"/>
    <property type="evidence" value="ECO:0007669"/>
    <property type="project" value="UniProtKB-SubCell"/>
</dbReference>
<evidence type="ECO:0000256" key="9">
    <source>
        <dbReference type="ARBA" id="ARBA00022741"/>
    </source>
</evidence>
<dbReference type="Pfam" id="PF02518">
    <property type="entry name" value="HATPase_c"/>
    <property type="match status" value="1"/>
</dbReference>
<dbReference type="PRINTS" id="PR00344">
    <property type="entry name" value="BCTRLSENSOR"/>
</dbReference>
<evidence type="ECO:0000256" key="3">
    <source>
        <dbReference type="ARBA" id="ARBA00012438"/>
    </source>
</evidence>
<dbReference type="InterPro" id="IPR004358">
    <property type="entry name" value="Sig_transdc_His_kin-like_C"/>
</dbReference>
<dbReference type="SMART" id="SM00304">
    <property type="entry name" value="HAMP"/>
    <property type="match status" value="1"/>
</dbReference>
<dbReference type="PROSITE" id="PS50109">
    <property type="entry name" value="HIS_KIN"/>
    <property type="match status" value="1"/>
</dbReference>
<evidence type="ECO:0000256" key="1">
    <source>
        <dbReference type="ARBA" id="ARBA00000085"/>
    </source>
</evidence>
<comment type="caution">
    <text evidence="18">The sequence shown here is derived from an EMBL/GenBank/DDBJ whole genome shotgun (WGS) entry which is preliminary data.</text>
</comment>
<keyword evidence="11" id="KW-0067">ATP-binding</keyword>
<comment type="subcellular location">
    <subcellularLocation>
        <location evidence="2">Cell inner membrane</location>
        <topology evidence="2">Multi-pass membrane protein</topology>
    </subcellularLocation>
</comment>
<feature type="domain" description="Histidine kinase" evidence="16">
    <location>
        <begin position="171"/>
        <end position="368"/>
    </location>
</feature>